<evidence type="ECO:0000259" key="4">
    <source>
        <dbReference type="PROSITE" id="PS50822"/>
    </source>
</evidence>
<dbReference type="InterPro" id="IPR003165">
    <property type="entry name" value="Piwi"/>
</dbReference>
<dbReference type="SMART" id="SM00950">
    <property type="entry name" value="Piwi"/>
    <property type="match status" value="1"/>
</dbReference>
<dbReference type="CDD" id="cd02846">
    <property type="entry name" value="PAZ_argonaute_like"/>
    <property type="match status" value="1"/>
</dbReference>
<dbReference type="PANTHER" id="PTHR22891">
    <property type="entry name" value="EUKARYOTIC TRANSLATION INITIATION FACTOR 2C"/>
    <property type="match status" value="1"/>
</dbReference>
<comment type="similarity">
    <text evidence="1">Belongs to the argonaute family.</text>
</comment>
<dbReference type="PROSITE" id="PS50821">
    <property type="entry name" value="PAZ"/>
    <property type="match status" value="1"/>
</dbReference>
<evidence type="ECO:0000256" key="1">
    <source>
        <dbReference type="RuleBase" id="RU361178"/>
    </source>
</evidence>
<feature type="domain" description="PAZ" evidence="3">
    <location>
        <begin position="295"/>
        <end position="385"/>
    </location>
</feature>
<dbReference type="AlphaFoldDB" id="A0AAF3FM56"/>
<dbReference type="Gene3D" id="3.30.420.10">
    <property type="entry name" value="Ribonuclease H-like superfamily/Ribonuclease H"/>
    <property type="match status" value="1"/>
</dbReference>
<proteinExistence type="inferred from homology"/>
<reference evidence="6" key="1">
    <citation type="submission" date="2024-02" db="UniProtKB">
        <authorList>
            <consortium name="WormBaseParasite"/>
        </authorList>
    </citation>
    <scope>IDENTIFICATION</scope>
</reference>
<dbReference type="SMART" id="SM00949">
    <property type="entry name" value="PAZ"/>
    <property type="match status" value="1"/>
</dbReference>
<dbReference type="InterPro" id="IPR003100">
    <property type="entry name" value="PAZ_dom"/>
</dbReference>
<dbReference type="Pfam" id="PF02171">
    <property type="entry name" value="Piwi"/>
    <property type="match status" value="1"/>
</dbReference>
<dbReference type="SUPFAM" id="SSF53098">
    <property type="entry name" value="Ribonuclease H-like"/>
    <property type="match status" value="1"/>
</dbReference>
<organism evidence="5 6">
    <name type="scientific">Mesorhabditis belari</name>
    <dbReference type="NCBI Taxonomy" id="2138241"/>
    <lineage>
        <taxon>Eukaryota</taxon>
        <taxon>Metazoa</taxon>
        <taxon>Ecdysozoa</taxon>
        <taxon>Nematoda</taxon>
        <taxon>Chromadorea</taxon>
        <taxon>Rhabditida</taxon>
        <taxon>Rhabditina</taxon>
        <taxon>Rhabditomorpha</taxon>
        <taxon>Rhabditoidea</taxon>
        <taxon>Rhabditidae</taxon>
        <taxon>Mesorhabditinae</taxon>
        <taxon>Mesorhabditis</taxon>
    </lineage>
</organism>
<dbReference type="InterPro" id="IPR012337">
    <property type="entry name" value="RNaseH-like_sf"/>
</dbReference>
<dbReference type="Gene3D" id="2.170.260.10">
    <property type="entry name" value="paz domain"/>
    <property type="match status" value="1"/>
</dbReference>
<dbReference type="Proteomes" id="UP000887575">
    <property type="component" value="Unassembled WGS sequence"/>
</dbReference>
<keyword evidence="5" id="KW-1185">Reference proteome</keyword>
<dbReference type="WBParaSite" id="MBELARI_LOCUS8243">
    <property type="protein sequence ID" value="MBELARI_LOCUS8243"/>
    <property type="gene ID" value="MBELARI_LOCUS8243"/>
</dbReference>
<name>A0AAF3FM56_9BILA</name>
<dbReference type="Gene3D" id="3.40.50.2300">
    <property type="match status" value="1"/>
</dbReference>
<evidence type="ECO:0000259" key="3">
    <source>
        <dbReference type="PROSITE" id="PS50821"/>
    </source>
</evidence>
<protein>
    <submittedName>
        <fullName evidence="6">Uncharacterized protein</fullName>
    </submittedName>
</protein>
<evidence type="ECO:0000313" key="6">
    <source>
        <dbReference type="WBParaSite" id="MBELARI_LOCUS8243"/>
    </source>
</evidence>
<dbReference type="SUPFAM" id="SSF101690">
    <property type="entry name" value="PAZ domain"/>
    <property type="match status" value="1"/>
</dbReference>
<dbReference type="GO" id="GO:0003723">
    <property type="term" value="F:RNA binding"/>
    <property type="evidence" value="ECO:0007669"/>
    <property type="project" value="InterPro"/>
</dbReference>
<dbReference type="Pfam" id="PF02170">
    <property type="entry name" value="PAZ"/>
    <property type="match status" value="1"/>
</dbReference>
<dbReference type="InterPro" id="IPR036085">
    <property type="entry name" value="PAZ_dom_sf"/>
</dbReference>
<evidence type="ECO:0000256" key="2">
    <source>
        <dbReference type="SAM" id="MobiDB-lite"/>
    </source>
</evidence>
<dbReference type="PROSITE" id="PS50822">
    <property type="entry name" value="PIWI"/>
    <property type="match status" value="1"/>
</dbReference>
<accession>A0AAF3FM56</accession>
<feature type="region of interest" description="Disordered" evidence="2">
    <location>
        <begin position="1"/>
        <end position="28"/>
    </location>
</feature>
<feature type="domain" description="Piwi" evidence="4">
    <location>
        <begin position="572"/>
        <end position="871"/>
    </location>
</feature>
<evidence type="ECO:0000313" key="5">
    <source>
        <dbReference type="Proteomes" id="UP000887575"/>
    </source>
</evidence>
<sequence length="912" mass="102513">MAPPIDLYKNGSGVSNPHPTPIEPGKAGRPVELQSNIFGIVINQEQKIYRYDVSIFATSRPVEDFSDPTVVPIEIAKKTANDHYSSERKAMAGKVFEMLFDQYADELASPVVVFYDRQSILFSVERLKYTGAMFRCLIKLTPAQAVGPLEGLHLIEVQIKPTAENYEMPLNVYKEMDNSLVAMDKDRTIFQFLQIGLVQHALANPQSFLVFEKGKVYMKNAQVFGVDPMETKKLPDGKELKVGAKYSVQLVEGPKGRDRANISVAIDAKKAAFHKPIPMPEKAVNILAGFNFQRSCNSVQIERLNIVLRGLMVTTTHGRSKKAYKIIKVAFDSSHVITLPDKKISVRDYYQEKYNLCLQAPLAPLICVQAKKETFFPMEVCTVLPDQRVGFAQQTAEQMKETTKECAVPPIRRQTLIMNNAEANEIFETKHGGFRVVTNPMKVNARQLAPPVIRYNNGHTANIDMERFTWKIERGAQYLIPGKCDVWAFLLIVRQPQDIKHYKPLAERLYNEAIRRGVQLEAPVACEVVNFERLEEMFQTMAQNKVDFALMVTDDSLTIQDEIKSFERKYQIVTQNIKLRTAREVLEKGKPATVENLCNKMNVKLGGINYSIKINGNTLLQKGETLVIGLGATIAPPGVRLEGEQPMPTVVGYAANISADVDGFCGDFELVDPKLASDQLIGGLVVQRVIDDWMKMCGVGNAARKRPTSLPKRVVLYRGGVPETAYDKMIQNEIPAIQEVLSKYSTDSKNKIALTYIIVTKDHCTRLFRAEINPSDRANKQNIDPGCVVDTILTSPKFKQFYLNSHIALQGSALTPLYTILCDDCKWSMDDIEEFTYSLCYMHQIVALPTSLPTPLYVANRYAERGRRMVVQHLKNEAAAGVNPATLNFLDEDVKNKIVYKSTRFSNLRVNA</sequence>
<dbReference type="InterPro" id="IPR036397">
    <property type="entry name" value="RNaseH_sf"/>
</dbReference>